<dbReference type="RefSeq" id="WP_377983965.1">
    <property type="nucleotide sequence ID" value="NZ_JBBKXZ010000004.1"/>
</dbReference>
<dbReference type="EMBL" id="JBBKXZ010000004">
    <property type="protein sequence ID" value="MFD3395092.1"/>
    <property type="molecule type" value="Genomic_DNA"/>
</dbReference>
<dbReference type="SUPFAM" id="SSF56925">
    <property type="entry name" value="OMPA-like"/>
    <property type="match status" value="1"/>
</dbReference>
<protein>
    <submittedName>
        <fullName evidence="3">DUF6089 family protein</fullName>
    </submittedName>
</protein>
<feature type="signal peptide" evidence="1">
    <location>
        <begin position="1"/>
        <end position="18"/>
    </location>
</feature>
<sequence>MRLFLLVCLCLIGLPSMAQNPFWFLGQRDGRYVDKFDAHSSVSLGVGTTNYVGDLAPLGGLTQVGIQSMRWNLGAQFTRHFSKNFSARFGLSYVRLAGDDNYFDQSGDFAGSYYRNLHFKNDLKELTVLGVFELMGNKEFIRKRPQFAPYIMAGIAAYSHDPMARKDANVSNGTVTKSGWISLHGQNTPSEGNSYSLVGLALPVGVGFRYRLTDDFDVSFELMHRVAFSDYLDDVSDNRMNPELVAPATSFYTNRSTLPIAPNTLAVRNISNPNIPSVFSWGLDQYFTTQIQLVYHIPKK</sequence>
<dbReference type="Gene3D" id="2.40.160.20">
    <property type="match status" value="1"/>
</dbReference>
<feature type="domain" description="DUF6089" evidence="2">
    <location>
        <begin position="42"/>
        <end position="235"/>
    </location>
</feature>
<dbReference type="InterPro" id="IPR045743">
    <property type="entry name" value="DUF6089"/>
</dbReference>
<keyword evidence="4" id="KW-1185">Reference proteome</keyword>
<dbReference type="Pfam" id="PF19573">
    <property type="entry name" value="DUF6089"/>
    <property type="match status" value="1"/>
</dbReference>
<organism evidence="3 4">
    <name type="scientific">Aquirufa avitistagni</name>
    <dbReference type="NCBI Taxonomy" id="3104728"/>
    <lineage>
        <taxon>Bacteria</taxon>
        <taxon>Pseudomonadati</taxon>
        <taxon>Bacteroidota</taxon>
        <taxon>Cytophagia</taxon>
        <taxon>Cytophagales</taxon>
        <taxon>Flectobacillaceae</taxon>
        <taxon>Aquirufa</taxon>
    </lineage>
</organism>
<keyword evidence="1" id="KW-0732">Signal</keyword>
<evidence type="ECO:0000259" key="2">
    <source>
        <dbReference type="Pfam" id="PF19573"/>
    </source>
</evidence>
<dbReference type="Proteomes" id="UP001598138">
    <property type="component" value="Unassembled WGS sequence"/>
</dbReference>
<reference evidence="3 4" key="1">
    <citation type="submission" date="2024-03" db="EMBL/GenBank/DDBJ databases">
        <title>Aquirufa genome sequencing.</title>
        <authorList>
            <person name="Pitt A."/>
            <person name="Hahn M.W."/>
        </authorList>
    </citation>
    <scope>NUCLEOTIDE SEQUENCE [LARGE SCALE GENOMIC DNA]</scope>
    <source>
        <strain evidence="3 4">OSTEICH-129V</strain>
    </source>
</reference>
<feature type="chain" id="PRO_5046676800" evidence="1">
    <location>
        <begin position="19"/>
        <end position="300"/>
    </location>
</feature>
<evidence type="ECO:0000313" key="4">
    <source>
        <dbReference type="Proteomes" id="UP001598138"/>
    </source>
</evidence>
<evidence type="ECO:0000256" key="1">
    <source>
        <dbReference type="SAM" id="SignalP"/>
    </source>
</evidence>
<gene>
    <name evidence="3" type="ORF">U0R10_10715</name>
</gene>
<dbReference type="InterPro" id="IPR011250">
    <property type="entry name" value="OMP/PagP_B-barrel"/>
</dbReference>
<proteinExistence type="predicted"/>
<comment type="caution">
    <text evidence="3">The sequence shown here is derived from an EMBL/GenBank/DDBJ whole genome shotgun (WGS) entry which is preliminary data.</text>
</comment>
<accession>A0ABW6DDX4</accession>
<evidence type="ECO:0000313" key="3">
    <source>
        <dbReference type="EMBL" id="MFD3395092.1"/>
    </source>
</evidence>
<name>A0ABW6DDX4_9BACT</name>